<accession>A0A1I1Q5V5</accession>
<feature type="region of interest" description="Disordered" evidence="1">
    <location>
        <begin position="18"/>
        <end position="41"/>
    </location>
</feature>
<feature type="chain" id="PRO_5011658244" description="Fibronectin type-III domain-containing protein" evidence="2">
    <location>
        <begin position="22"/>
        <end position="239"/>
    </location>
</feature>
<keyword evidence="2" id="KW-0732">Signal</keyword>
<dbReference type="SUPFAM" id="SSF49265">
    <property type="entry name" value="Fibronectin type III"/>
    <property type="match status" value="1"/>
</dbReference>
<dbReference type="STRING" id="870482.SAMN04487987_105208"/>
<name>A0A1I1Q5V5_9FLAO</name>
<dbReference type="AlphaFoldDB" id="A0A1I1Q5V5"/>
<dbReference type="Proteomes" id="UP000199439">
    <property type="component" value="Unassembled WGS sequence"/>
</dbReference>
<dbReference type="OrthoDB" id="789771at2"/>
<evidence type="ECO:0000259" key="3">
    <source>
        <dbReference type="PROSITE" id="PS50853"/>
    </source>
</evidence>
<evidence type="ECO:0000256" key="2">
    <source>
        <dbReference type="SAM" id="SignalP"/>
    </source>
</evidence>
<organism evidence="4 5">
    <name type="scientific">Algibacter pectinivorans</name>
    <dbReference type="NCBI Taxonomy" id="870482"/>
    <lineage>
        <taxon>Bacteria</taxon>
        <taxon>Pseudomonadati</taxon>
        <taxon>Bacteroidota</taxon>
        <taxon>Flavobacteriia</taxon>
        <taxon>Flavobacteriales</taxon>
        <taxon>Flavobacteriaceae</taxon>
        <taxon>Algibacter</taxon>
    </lineage>
</organism>
<dbReference type="RefSeq" id="WP_092851591.1">
    <property type="nucleotide sequence ID" value="NZ_FOMI01000005.1"/>
</dbReference>
<evidence type="ECO:0000313" key="5">
    <source>
        <dbReference type="Proteomes" id="UP000199439"/>
    </source>
</evidence>
<dbReference type="PROSITE" id="PS51257">
    <property type="entry name" value="PROKAR_LIPOPROTEIN"/>
    <property type="match status" value="1"/>
</dbReference>
<gene>
    <name evidence="4" type="ORF">SAMN04487987_105208</name>
</gene>
<dbReference type="InterPro" id="IPR003961">
    <property type="entry name" value="FN3_dom"/>
</dbReference>
<evidence type="ECO:0000313" key="4">
    <source>
        <dbReference type="EMBL" id="SFD17352.1"/>
    </source>
</evidence>
<dbReference type="PROSITE" id="PS50853">
    <property type="entry name" value="FN3"/>
    <property type="match status" value="1"/>
</dbReference>
<proteinExistence type="predicted"/>
<sequence>MKKLLYILVFSTLSISCSSGSSDDAGDGGNKGSGTDSTPTVPQLVFPSEDQLCIDNTLNFTWNASTNEDGSSVIYTFEIATDNQFSNIVTSEVQTSLSKIVTLDKGVAYYWRVKAKSTKKIESAYSPFSQFYTEEVPNTNNLPFSPANTTPFVGQNFNNVSTINLEWTASDVDEDPLKFNVYFGKDKNALTLVAENISNTSLDVTADTANTKYYWKVISKDDKGAQTSSPTWEFKVNNL</sequence>
<dbReference type="InterPro" id="IPR013783">
    <property type="entry name" value="Ig-like_fold"/>
</dbReference>
<protein>
    <recommendedName>
        <fullName evidence="3">Fibronectin type-III domain-containing protein</fullName>
    </recommendedName>
</protein>
<feature type="domain" description="Fibronectin type-III" evidence="3">
    <location>
        <begin position="38"/>
        <end position="136"/>
    </location>
</feature>
<evidence type="ECO:0000256" key="1">
    <source>
        <dbReference type="SAM" id="MobiDB-lite"/>
    </source>
</evidence>
<dbReference type="InterPro" id="IPR036116">
    <property type="entry name" value="FN3_sf"/>
</dbReference>
<dbReference type="EMBL" id="FOMI01000005">
    <property type="protein sequence ID" value="SFD17352.1"/>
    <property type="molecule type" value="Genomic_DNA"/>
</dbReference>
<reference evidence="5" key="1">
    <citation type="submission" date="2016-10" db="EMBL/GenBank/DDBJ databases">
        <authorList>
            <person name="Varghese N."/>
            <person name="Submissions S."/>
        </authorList>
    </citation>
    <scope>NUCLEOTIDE SEQUENCE [LARGE SCALE GENOMIC DNA]</scope>
    <source>
        <strain evidence="5">DSM 25730</strain>
    </source>
</reference>
<feature type="signal peptide" evidence="2">
    <location>
        <begin position="1"/>
        <end position="21"/>
    </location>
</feature>
<keyword evidence="5" id="KW-1185">Reference proteome</keyword>
<dbReference type="Gene3D" id="2.60.40.10">
    <property type="entry name" value="Immunoglobulins"/>
    <property type="match status" value="2"/>
</dbReference>